<protein>
    <recommendedName>
        <fullName evidence="11 13">Glycerol-3-phosphate dehydrogenase [NAD(P)+]</fullName>
        <ecNumber evidence="10 13">1.1.1.94</ecNumber>
    </recommendedName>
    <alternativeName>
        <fullName evidence="13">NAD(P)(+)-dependent glycerol-3-phosphate dehydrogenase</fullName>
    </alternativeName>
    <alternativeName>
        <fullName evidence="12 13">NAD(P)H-dependent dihydroxyacetone-phosphate reductase</fullName>
    </alternativeName>
</protein>
<comment type="pathway">
    <text evidence="13">Membrane lipid metabolism; glycerophospholipid metabolism.</text>
</comment>
<keyword evidence="3 13" id="KW-0521">NADP</keyword>
<dbReference type="Pfam" id="PF01210">
    <property type="entry name" value="NAD_Gly3P_dh_N"/>
    <property type="match status" value="1"/>
</dbReference>
<feature type="domain" description="Glycerol-3-phosphate dehydrogenase NAD-dependent C-terminal" evidence="19">
    <location>
        <begin position="183"/>
        <end position="329"/>
    </location>
</feature>
<dbReference type="GO" id="GO:0046168">
    <property type="term" value="P:glycerol-3-phosphate catabolic process"/>
    <property type="evidence" value="ECO:0007669"/>
    <property type="project" value="InterPro"/>
</dbReference>
<dbReference type="Gene3D" id="1.10.1040.10">
    <property type="entry name" value="N-(1-d-carboxylethyl)-l-norvaline Dehydrogenase, domain 2"/>
    <property type="match status" value="1"/>
</dbReference>
<feature type="binding site" evidence="13">
    <location>
        <position position="253"/>
    </location>
    <ligand>
        <name>sn-glycerol 3-phosphate</name>
        <dbReference type="ChEBI" id="CHEBI:57597"/>
    </ligand>
</feature>
<feature type="binding site" evidence="13">
    <location>
        <position position="290"/>
    </location>
    <ligand>
        <name>NADPH</name>
        <dbReference type="ChEBI" id="CHEBI:57783"/>
    </ligand>
</feature>
<evidence type="ECO:0000259" key="18">
    <source>
        <dbReference type="Pfam" id="PF01210"/>
    </source>
</evidence>
<feature type="active site" description="Proton acceptor" evidence="13 14">
    <location>
        <position position="194"/>
    </location>
</feature>
<feature type="binding site" evidence="13">
    <location>
        <position position="108"/>
    </location>
    <ligand>
        <name>sn-glycerol 3-phosphate</name>
        <dbReference type="ChEBI" id="CHEBI:57597"/>
    </ligand>
</feature>
<feature type="binding site" evidence="13">
    <location>
        <position position="139"/>
    </location>
    <ligand>
        <name>sn-glycerol 3-phosphate</name>
        <dbReference type="ChEBI" id="CHEBI:57597"/>
    </ligand>
</feature>
<dbReference type="FunFam" id="3.40.50.720:FF:000019">
    <property type="entry name" value="Glycerol-3-phosphate dehydrogenase [NAD(P)+]"/>
    <property type="match status" value="1"/>
</dbReference>
<evidence type="ECO:0000256" key="8">
    <source>
        <dbReference type="ARBA" id="ARBA00023264"/>
    </source>
</evidence>
<evidence type="ECO:0000256" key="10">
    <source>
        <dbReference type="ARBA" id="ARBA00066687"/>
    </source>
</evidence>
<evidence type="ECO:0000256" key="3">
    <source>
        <dbReference type="ARBA" id="ARBA00022857"/>
    </source>
</evidence>
<feature type="binding site" evidence="15">
    <location>
        <begin position="264"/>
        <end position="265"/>
    </location>
    <ligand>
        <name>substrate</name>
    </ligand>
</feature>
<feature type="binding site" evidence="13">
    <location>
        <position position="264"/>
    </location>
    <ligand>
        <name>NADPH</name>
        <dbReference type="ChEBI" id="CHEBI:57783"/>
    </ligand>
</feature>
<dbReference type="AlphaFoldDB" id="A0A380S9X6"/>
<evidence type="ECO:0000256" key="13">
    <source>
        <dbReference type="HAMAP-Rule" id="MF_00394"/>
    </source>
</evidence>
<dbReference type="NCBIfam" id="NF000942">
    <property type="entry name" value="PRK00094.1-4"/>
    <property type="match status" value="1"/>
</dbReference>
<dbReference type="InterPro" id="IPR006168">
    <property type="entry name" value="G3P_DH_NAD-dep"/>
</dbReference>
<dbReference type="InterPro" id="IPR006109">
    <property type="entry name" value="G3P_DH_NAD-dep_C"/>
</dbReference>
<dbReference type="GO" id="GO:0141153">
    <property type="term" value="F:glycerol-3-phosphate dehydrogenase (NADP+) activity"/>
    <property type="evidence" value="ECO:0007669"/>
    <property type="project" value="RHEA"/>
</dbReference>
<evidence type="ECO:0000256" key="15">
    <source>
        <dbReference type="PIRSR" id="PIRSR000114-2"/>
    </source>
</evidence>
<evidence type="ECO:0000256" key="5">
    <source>
        <dbReference type="ARBA" id="ARBA00023027"/>
    </source>
</evidence>
<comment type="function">
    <text evidence="13">Catalyzes the reduction of the glycolytic intermediate dihydroxyacetone phosphate (DHAP) to sn-glycerol 3-phosphate (G3P), the key precursor for phospholipid synthesis.</text>
</comment>
<keyword evidence="4 13" id="KW-0560">Oxidoreductase</keyword>
<keyword evidence="2 13" id="KW-0444">Lipid biosynthesis</keyword>
<name>A0A380S9X6_FIBSU</name>
<dbReference type="RefSeq" id="WP_109573554.1">
    <property type="nucleotide sequence ID" value="NZ_UHJL01000005.1"/>
</dbReference>
<dbReference type="SUPFAM" id="SSF51735">
    <property type="entry name" value="NAD(P)-binding Rossmann-fold domains"/>
    <property type="match status" value="1"/>
</dbReference>
<dbReference type="PRINTS" id="PR00077">
    <property type="entry name" value="GPDHDRGNASE"/>
</dbReference>
<evidence type="ECO:0000256" key="17">
    <source>
        <dbReference type="RuleBase" id="RU000437"/>
    </source>
</evidence>
<dbReference type="GO" id="GO:0006650">
    <property type="term" value="P:glycerophospholipid metabolic process"/>
    <property type="evidence" value="ECO:0007669"/>
    <property type="project" value="UniProtKB-UniRule"/>
</dbReference>
<dbReference type="GO" id="GO:0141152">
    <property type="term" value="F:glycerol-3-phosphate dehydrogenase (NAD+) activity"/>
    <property type="evidence" value="ECO:0007669"/>
    <property type="project" value="RHEA"/>
</dbReference>
<feature type="binding site" evidence="13">
    <location>
        <position position="264"/>
    </location>
    <ligand>
        <name>sn-glycerol 3-phosphate</name>
        <dbReference type="ChEBI" id="CHEBI:57597"/>
    </ligand>
</feature>
<evidence type="ECO:0000256" key="7">
    <source>
        <dbReference type="ARBA" id="ARBA00023209"/>
    </source>
</evidence>
<dbReference type="Proteomes" id="UP000255423">
    <property type="component" value="Unassembled WGS sequence"/>
</dbReference>
<dbReference type="GO" id="GO:0046167">
    <property type="term" value="P:glycerol-3-phosphate biosynthetic process"/>
    <property type="evidence" value="ECO:0007669"/>
    <property type="project" value="UniProtKB-UniRule"/>
</dbReference>
<dbReference type="NCBIfam" id="NF000940">
    <property type="entry name" value="PRK00094.1-2"/>
    <property type="match status" value="1"/>
</dbReference>
<dbReference type="FunFam" id="1.10.1040.10:FF:000001">
    <property type="entry name" value="Glycerol-3-phosphate dehydrogenase [NAD(P)+]"/>
    <property type="match status" value="1"/>
</dbReference>
<evidence type="ECO:0000256" key="9">
    <source>
        <dbReference type="ARBA" id="ARBA00052716"/>
    </source>
</evidence>
<evidence type="ECO:0000256" key="6">
    <source>
        <dbReference type="ARBA" id="ARBA00023098"/>
    </source>
</evidence>
<comment type="similarity">
    <text evidence="1 13 17">Belongs to the NAD-dependent glycerol-3-phosphate dehydrogenase family.</text>
</comment>
<dbReference type="HAMAP" id="MF_00394">
    <property type="entry name" value="NAD_Glyc3P_dehydrog"/>
    <property type="match status" value="1"/>
</dbReference>
<dbReference type="Pfam" id="PF07479">
    <property type="entry name" value="NAD_Gly3P_dh_C"/>
    <property type="match status" value="1"/>
</dbReference>
<evidence type="ECO:0000256" key="4">
    <source>
        <dbReference type="ARBA" id="ARBA00023002"/>
    </source>
</evidence>
<dbReference type="GO" id="GO:0008654">
    <property type="term" value="P:phospholipid biosynthetic process"/>
    <property type="evidence" value="ECO:0007669"/>
    <property type="project" value="UniProtKB-KW"/>
</dbReference>
<feature type="binding site" evidence="13">
    <location>
        <position position="143"/>
    </location>
    <ligand>
        <name>NADPH</name>
        <dbReference type="ChEBI" id="CHEBI:57783"/>
    </ligand>
</feature>
<evidence type="ECO:0000256" key="11">
    <source>
        <dbReference type="ARBA" id="ARBA00069372"/>
    </source>
</evidence>
<dbReference type="InterPro" id="IPR013328">
    <property type="entry name" value="6PGD_dom2"/>
</dbReference>
<feature type="binding site" evidence="16">
    <location>
        <position position="143"/>
    </location>
    <ligand>
        <name>NAD(+)</name>
        <dbReference type="ChEBI" id="CHEBI:57540"/>
    </ligand>
</feature>
<comment type="caution">
    <text evidence="13">Lacks conserved residue(s) required for the propagation of feature annotation.</text>
</comment>
<feature type="binding site" evidence="13">
    <location>
        <position position="108"/>
    </location>
    <ligand>
        <name>NADPH</name>
        <dbReference type="ChEBI" id="CHEBI:57783"/>
    </ligand>
</feature>
<dbReference type="GO" id="GO:0051287">
    <property type="term" value="F:NAD binding"/>
    <property type="evidence" value="ECO:0007669"/>
    <property type="project" value="InterPro"/>
</dbReference>
<feature type="binding site" evidence="13">
    <location>
        <position position="265"/>
    </location>
    <ligand>
        <name>sn-glycerol 3-phosphate</name>
        <dbReference type="ChEBI" id="CHEBI:57597"/>
    </ligand>
</feature>
<accession>A0A380S9X6</accession>
<keyword evidence="5 13" id="KW-0520">NAD</keyword>
<comment type="catalytic activity">
    <reaction evidence="9">
        <text>sn-glycerol 3-phosphate + NADP(+) = dihydroxyacetone phosphate + NADPH + H(+)</text>
        <dbReference type="Rhea" id="RHEA:11096"/>
        <dbReference type="ChEBI" id="CHEBI:15378"/>
        <dbReference type="ChEBI" id="CHEBI:57597"/>
        <dbReference type="ChEBI" id="CHEBI:57642"/>
        <dbReference type="ChEBI" id="CHEBI:57783"/>
        <dbReference type="ChEBI" id="CHEBI:58349"/>
        <dbReference type="EC" id="1.1.1.94"/>
    </reaction>
    <physiologicalReaction direction="right-to-left" evidence="9">
        <dbReference type="Rhea" id="RHEA:11098"/>
    </physiologicalReaction>
</comment>
<keyword evidence="13" id="KW-0547">Nucleotide-binding</keyword>
<dbReference type="GO" id="GO:0005829">
    <property type="term" value="C:cytosol"/>
    <property type="evidence" value="ECO:0007669"/>
    <property type="project" value="TreeGrafter"/>
</dbReference>
<dbReference type="GO" id="GO:0005975">
    <property type="term" value="P:carbohydrate metabolic process"/>
    <property type="evidence" value="ECO:0007669"/>
    <property type="project" value="InterPro"/>
</dbReference>
<feature type="binding site" evidence="13">
    <location>
        <position position="263"/>
    </location>
    <ligand>
        <name>sn-glycerol 3-phosphate</name>
        <dbReference type="ChEBI" id="CHEBI:57597"/>
    </ligand>
</feature>
<dbReference type="PANTHER" id="PTHR11728">
    <property type="entry name" value="GLYCEROL-3-PHOSPHATE DEHYDROGENASE"/>
    <property type="match status" value="1"/>
</dbReference>
<keyword evidence="13" id="KW-0963">Cytoplasm</keyword>
<dbReference type="PIRSF" id="PIRSF000114">
    <property type="entry name" value="Glycerol-3-P_dh"/>
    <property type="match status" value="1"/>
</dbReference>
<dbReference type="Gene3D" id="3.40.50.720">
    <property type="entry name" value="NAD(P)-binding Rossmann-like Domain"/>
    <property type="match status" value="1"/>
</dbReference>
<comment type="subcellular location">
    <subcellularLocation>
        <location evidence="13">Cytoplasm</location>
    </subcellularLocation>
</comment>
<dbReference type="InterPro" id="IPR011128">
    <property type="entry name" value="G3P_DH_NAD-dep_N"/>
</dbReference>
<evidence type="ECO:0000259" key="19">
    <source>
        <dbReference type="Pfam" id="PF07479"/>
    </source>
</evidence>
<keyword evidence="6 13" id="KW-0443">Lipid metabolism</keyword>
<feature type="binding site" evidence="16">
    <location>
        <begin position="7"/>
        <end position="12"/>
    </location>
    <ligand>
        <name>NAD(+)</name>
        <dbReference type="ChEBI" id="CHEBI:57540"/>
    </ligand>
</feature>
<dbReference type="SUPFAM" id="SSF48179">
    <property type="entry name" value="6-phosphogluconate dehydrogenase C-terminal domain-like"/>
    <property type="match status" value="1"/>
</dbReference>
<feature type="binding site" evidence="13">
    <location>
        <position position="141"/>
    </location>
    <ligand>
        <name>sn-glycerol 3-phosphate</name>
        <dbReference type="ChEBI" id="CHEBI:57597"/>
    </ligand>
</feature>
<feature type="binding site" evidence="16">
    <location>
        <position position="264"/>
    </location>
    <ligand>
        <name>NAD(+)</name>
        <dbReference type="ChEBI" id="CHEBI:57540"/>
    </ligand>
</feature>
<proteinExistence type="inferred from homology"/>
<feature type="binding site" evidence="13">
    <location>
        <position position="45"/>
    </location>
    <ligand>
        <name>NADPH</name>
        <dbReference type="ChEBI" id="CHEBI:57783"/>
    </ligand>
</feature>
<evidence type="ECO:0000313" key="20">
    <source>
        <dbReference type="EMBL" id="SUQ25921.1"/>
    </source>
</evidence>
<keyword evidence="8 13" id="KW-1208">Phospholipid metabolism</keyword>
<evidence type="ECO:0000256" key="12">
    <source>
        <dbReference type="ARBA" id="ARBA00080511"/>
    </source>
</evidence>
<sequence length="343" mass="37105">MKVTVLGTGGWGLTLGQVVYENKNELTFWTNSQAEVDLLSTEHQYKDKLPGVIFPADFKYTTDMHAALEGCDMVLIVVPSQFMASVAANLGSWTPAKGKEPIVVCATKGILEGTDQLMSEVILEKVPWLTEDKMVAFSGPSHAEEVSRHVLTAIVAACVNEESAKVVQQAMSCSYLRVYTSTDIVGVELCGSVKNVIAIASGVLYGLEAGGKFKIGDNTRAAILTRGQAEMCRLGKALGAKPETFAGLAGMGDLIVTCLSQHSRNRYVGEHIGKGETLDQVLAGMKMIAEGVPTCRSTRALAKKLGVEMPIVEAVYQMLFENRKVEDVVKEIWGRELKAENWA</sequence>
<dbReference type="PANTHER" id="PTHR11728:SF1">
    <property type="entry name" value="GLYCEROL-3-PHOSPHATE DEHYDROGENASE [NAD(+)] 2, CHLOROPLASTIC"/>
    <property type="match status" value="1"/>
</dbReference>
<feature type="binding site" evidence="13">
    <location>
        <position position="194"/>
    </location>
    <ligand>
        <name>sn-glycerol 3-phosphate</name>
        <dbReference type="ChEBI" id="CHEBI:57597"/>
    </ligand>
</feature>
<evidence type="ECO:0000256" key="16">
    <source>
        <dbReference type="PIRSR" id="PIRSR000114-3"/>
    </source>
</evidence>
<feature type="binding site" evidence="13">
    <location>
        <position position="11"/>
    </location>
    <ligand>
        <name>NADPH</name>
        <dbReference type="ChEBI" id="CHEBI:57783"/>
    </ligand>
</feature>
<dbReference type="EMBL" id="UHJL01000005">
    <property type="protein sequence ID" value="SUQ25921.1"/>
    <property type="molecule type" value="Genomic_DNA"/>
</dbReference>
<feature type="domain" description="Glycerol-3-phosphate dehydrogenase NAD-dependent N-terminal" evidence="18">
    <location>
        <begin position="2"/>
        <end position="163"/>
    </location>
</feature>
<evidence type="ECO:0000256" key="1">
    <source>
        <dbReference type="ARBA" id="ARBA00011009"/>
    </source>
</evidence>
<dbReference type="InterPro" id="IPR008927">
    <property type="entry name" value="6-PGluconate_DH-like_C_sf"/>
</dbReference>
<evidence type="ECO:0000313" key="21">
    <source>
        <dbReference type="Proteomes" id="UP000255423"/>
    </source>
</evidence>
<gene>
    <name evidence="13" type="primary">gpsA</name>
    <name evidence="20" type="ORF">SAMN05661053_2723</name>
</gene>
<evidence type="ECO:0000256" key="14">
    <source>
        <dbReference type="PIRSR" id="PIRSR000114-1"/>
    </source>
</evidence>
<dbReference type="InterPro" id="IPR036291">
    <property type="entry name" value="NAD(P)-bd_dom_sf"/>
</dbReference>
<dbReference type="UniPathway" id="UPA00940"/>
<feature type="binding site" evidence="13">
    <location>
        <position position="288"/>
    </location>
    <ligand>
        <name>NADPH</name>
        <dbReference type="ChEBI" id="CHEBI:57783"/>
    </ligand>
</feature>
<feature type="binding site" evidence="15">
    <location>
        <position position="108"/>
    </location>
    <ligand>
        <name>substrate</name>
    </ligand>
</feature>
<dbReference type="EC" id="1.1.1.94" evidence="10 13"/>
<organism evidence="20 21">
    <name type="scientific">Fibrobacter succinogenes</name>
    <name type="common">Bacteroides succinogenes</name>
    <dbReference type="NCBI Taxonomy" id="833"/>
    <lineage>
        <taxon>Bacteria</taxon>
        <taxon>Pseudomonadati</taxon>
        <taxon>Fibrobacterota</taxon>
        <taxon>Fibrobacteria</taxon>
        <taxon>Fibrobacterales</taxon>
        <taxon>Fibrobacteraceae</taxon>
        <taxon>Fibrobacter</taxon>
    </lineage>
</organism>
<reference evidence="20 21" key="1">
    <citation type="submission" date="2017-08" db="EMBL/GenBank/DDBJ databases">
        <authorList>
            <person name="de Groot N.N."/>
        </authorList>
    </citation>
    <scope>NUCLEOTIDE SEQUENCE [LARGE SCALE GENOMIC DNA]</scope>
    <source>
        <strain evidence="20 21">HM2</strain>
    </source>
</reference>
<comment type="catalytic activity">
    <reaction evidence="13">
        <text>sn-glycerol 3-phosphate + NAD(+) = dihydroxyacetone phosphate + NADH + H(+)</text>
        <dbReference type="Rhea" id="RHEA:11092"/>
        <dbReference type="ChEBI" id="CHEBI:15378"/>
        <dbReference type="ChEBI" id="CHEBI:57540"/>
        <dbReference type="ChEBI" id="CHEBI:57597"/>
        <dbReference type="ChEBI" id="CHEBI:57642"/>
        <dbReference type="ChEBI" id="CHEBI:57945"/>
        <dbReference type="EC" id="1.1.1.94"/>
    </reaction>
</comment>
<keyword evidence="7 13" id="KW-0594">Phospholipid biosynthesis</keyword>
<feature type="binding site" evidence="16">
    <location>
        <position position="82"/>
    </location>
    <ligand>
        <name>NAD(+)</name>
        <dbReference type="ChEBI" id="CHEBI:57540"/>
    </ligand>
</feature>
<evidence type="ECO:0000256" key="2">
    <source>
        <dbReference type="ARBA" id="ARBA00022516"/>
    </source>
</evidence>